<feature type="region of interest" description="Disordered" evidence="1">
    <location>
        <begin position="46"/>
        <end position="90"/>
    </location>
</feature>
<feature type="compositionally biased region" description="Low complexity" evidence="1">
    <location>
        <begin position="59"/>
        <end position="75"/>
    </location>
</feature>
<feature type="chain" id="PRO_5003991845" evidence="2">
    <location>
        <begin position="17"/>
        <end position="498"/>
    </location>
</feature>
<reference evidence="3 4" key="1">
    <citation type="journal article" date="2012" name="Nat. Genet.">
        <title>The yak genome and adaptation to life at high altitude.</title>
        <authorList>
            <person name="Qiu Q."/>
            <person name="Zhang G."/>
            <person name="Ma T."/>
            <person name="Qian W."/>
            <person name="Wang J."/>
            <person name="Ye Z."/>
            <person name="Cao C."/>
            <person name="Hu Q."/>
            <person name="Kim J."/>
            <person name="Larkin D.M."/>
            <person name="Auvil L."/>
            <person name="Capitanu B."/>
            <person name="Ma J."/>
            <person name="Lewin H.A."/>
            <person name="Qian X."/>
            <person name="Lang Y."/>
            <person name="Zhou R."/>
            <person name="Wang L."/>
            <person name="Wang K."/>
            <person name="Xia J."/>
            <person name="Liao S."/>
            <person name="Pan S."/>
            <person name="Lu X."/>
            <person name="Hou H."/>
            <person name="Wang Y."/>
            <person name="Zang X."/>
            <person name="Yin Y."/>
            <person name="Ma H."/>
            <person name="Zhang J."/>
            <person name="Wang Z."/>
            <person name="Zhang Y."/>
            <person name="Zhang D."/>
            <person name="Yonezawa T."/>
            <person name="Hasegawa M."/>
            <person name="Zhong Y."/>
            <person name="Liu W."/>
            <person name="Zhang Y."/>
            <person name="Huang Z."/>
            <person name="Zhang S."/>
            <person name="Long R."/>
            <person name="Yang H."/>
            <person name="Wang J."/>
            <person name="Lenstra J.A."/>
            <person name="Cooper D.N."/>
            <person name="Wu Y."/>
            <person name="Wang J."/>
            <person name="Shi P."/>
            <person name="Wang J."/>
            <person name="Liu J."/>
        </authorList>
    </citation>
    <scope>NUCLEOTIDE SEQUENCE [LARGE SCALE GENOMIC DNA]</scope>
    <source>
        <strain evidence="4">yakQH1</strain>
    </source>
</reference>
<dbReference type="EMBL" id="JH881269">
    <property type="protein sequence ID" value="ELR55440.1"/>
    <property type="molecule type" value="Genomic_DNA"/>
</dbReference>
<feature type="non-terminal residue" evidence="3">
    <location>
        <position position="498"/>
    </location>
</feature>
<accession>L8IG04</accession>
<keyword evidence="2" id="KW-0732">Signal</keyword>
<evidence type="ECO:0000256" key="2">
    <source>
        <dbReference type="SAM" id="SignalP"/>
    </source>
</evidence>
<proteinExistence type="predicted"/>
<gene>
    <name evidence="3" type="ORF">M91_14599</name>
</gene>
<feature type="signal peptide" evidence="2">
    <location>
        <begin position="1"/>
        <end position="16"/>
    </location>
</feature>
<evidence type="ECO:0000256" key="1">
    <source>
        <dbReference type="SAM" id="MobiDB-lite"/>
    </source>
</evidence>
<evidence type="ECO:0000313" key="4">
    <source>
        <dbReference type="Proteomes" id="UP000011080"/>
    </source>
</evidence>
<name>L8IG04_9CETA</name>
<dbReference type="Proteomes" id="UP000011080">
    <property type="component" value="Unassembled WGS sequence"/>
</dbReference>
<dbReference type="AlphaFoldDB" id="L8IG04"/>
<organism evidence="3 4">
    <name type="scientific">Bos mutus</name>
    <name type="common">wild yak</name>
    <dbReference type="NCBI Taxonomy" id="72004"/>
    <lineage>
        <taxon>Eukaryota</taxon>
        <taxon>Metazoa</taxon>
        <taxon>Chordata</taxon>
        <taxon>Craniata</taxon>
        <taxon>Vertebrata</taxon>
        <taxon>Euteleostomi</taxon>
        <taxon>Mammalia</taxon>
        <taxon>Eutheria</taxon>
        <taxon>Laurasiatheria</taxon>
        <taxon>Artiodactyla</taxon>
        <taxon>Ruminantia</taxon>
        <taxon>Pecora</taxon>
        <taxon>Bovidae</taxon>
        <taxon>Bovinae</taxon>
        <taxon>Bos</taxon>
    </lineage>
</organism>
<protein>
    <submittedName>
        <fullName evidence="3">Uncharacterized protein</fullName>
    </submittedName>
</protein>
<evidence type="ECO:0000313" key="3">
    <source>
        <dbReference type="EMBL" id="ELR55440.1"/>
    </source>
</evidence>
<sequence length="498" mass="54269">MKTLLPTLTILNLVACSLYNGSQEINTQTNHHLYARLPLSSSDNHSASQFSSILRTEENSPPTYNSNSYSKSTNSGTRLSGSLSKRNHSETLRPSVYNLSSFGNDLPSNAAYVEDPVDNSTLAKAPKNIVSPLPAARQDTSAIRTTLSRLSPNSRITHNRMTVSEENSISVSVSTTTPQYKSNSAVAPYLHAKTIQSLEPFFPTTGKSKLFFAPNPAAYIQNAKNEFSASADKSTTVVSNANNFHISELVINKATTPEGRPTVAMTSLPAKTAGVLTPRKRFGSLIDKEIANEEESTPDVEVKSVVEEDAGFQIENLPPAYNSKYFESGNRGFERNGFVSVDTTKSLSPLSSSMPISEVAISDRNFTSPRGKNYVLYVIKPENDRMHFQTLATKTIASGLRKSAVVKQNMEAADGTEFLLPSNSIPQIGRMDKPILHNSYYDVISDNPLITKENPNAVQSIMKHDLSLSTLDNADIVNYIDGYQAPAAITSSNAKRLA</sequence>